<keyword evidence="2" id="KW-1185">Reference proteome</keyword>
<reference evidence="1" key="3">
    <citation type="submission" date="2025-09" db="UniProtKB">
        <authorList>
            <consortium name="Ensembl"/>
        </authorList>
    </citation>
    <scope>IDENTIFICATION</scope>
</reference>
<name>A0A5F8G526_MONDO</name>
<dbReference type="Ensembl" id="ENSMODT00000052934.1">
    <property type="protein sequence ID" value="ENSMODP00000042593.1"/>
    <property type="gene ID" value="ENSMODG00000044508.1"/>
</dbReference>
<dbReference type="AlphaFoldDB" id="A0A5F8G526"/>
<reference evidence="1 2" key="1">
    <citation type="journal article" date="2007" name="Nature">
        <title>Genome of the marsupial Monodelphis domestica reveals innovation in non-coding sequences.</title>
        <authorList>
            <person name="Mikkelsen T.S."/>
            <person name="Wakefield M.J."/>
            <person name="Aken B."/>
            <person name="Amemiya C.T."/>
            <person name="Chang J.L."/>
            <person name="Duke S."/>
            <person name="Garber M."/>
            <person name="Gentles A.J."/>
            <person name="Goodstadt L."/>
            <person name="Heger A."/>
            <person name="Jurka J."/>
            <person name="Kamal M."/>
            <person name="Mauceli E."/>
            <person name="Searle S.M."/>
            <person name="Sharpe T."/>
            <person name="Baker M.L."/>
            <person name="Batzer M.A."/>
            <person name="Benos P.V."/>
            <person name="Belov K."/>
            <person name="Clamp M."/>
            <person name="Cook A."/>
            <person name="Cuff J."/>
            <person name="Das R."/>
            <person name="Davidow L."/>
            <person name="Deakin J.E."/>
            <person name="Fazzari M.J."/>
            <person name="Glass J.L."/>
            <person name="Grabherr M."/>
            <person name="Greally J.M."/>
            <person name="Gu W."/>
            <person name="Hore T.A."/>
            <person name="Huttley G.A."/>
            <person name="Kleber M."/>
            <person name="Jirtle R.L."/>
            <person name="Koina E."/>
            <person name="Lee J.T."/>
            <person name="Mahony S."/>
            <person name="Marra M.A."/>
            <person name="Miller R.D."/>
            <person name="Nicholls R.D."/>
            <person name="Oda M."/>
            <person name="Papenfuss A.T."/>
            <person name="Parra Z.E."/>
            <person name="Pollock D.D."/>
            <person name="Ray D.A."/>
            <person name="Schein J.E."/>
            <person name="Speed T.P."/>
            <person name="Thompson K."/>
            <person name="VandeBerg J.L."/>
            <person name="Wade C.M."/>
            <person name="Walker J.A."/>
            <person name="Waters P.D."/>
            <person name="Webber C."/>
            <person name="Weidman J.R."/>
            <person name="Xie X."/>
            <person name="Zody M.C."/>
            <person name="Baldwin J."/>
            <person name="Abdouelleil A."/>
            <person name="Abdulkadir J."/>
            <person name="Abebe A."/>
            <person name="Abera B."/>
            <person name="Abreu J."/>
            <person name="Acer S.C."/>
            <person name="Aftuck L."/>
            <person name="Alexander A."/>
            <person name="An P."/>
            <person name="Anderson E."/>
            <person name="Anderson S."/>
            <person name="Arachi H."/>
            <person name="Azer M."/>
            <person name="Bachantsang P."/>
            <person name="Barry A."/>
            <person name="Bayul T."/>
            <person name="Berlin A."/>
            <person name="Bessette D."/>
            <person name="Bloom T."/>
            <person name="Bloom T."/>
            <person name="Boguslavskiy L."/>
            <person name="Bonnet C."/>
            <person name="Boukhgalter B."/>
            <person name="Bourzgui I."/>
            <person name="Brown A."/>
            <person name="Cahill P."/>
            <person name="Channer S."/>
            <person name="Cheshatsang Y."/>
            <person name="Chuda L."/>
            <person name="Citroen M."/>
            <person name="Collymore A."/>
            <person name="Cooke P."/>
            <person name="Costello M."/>
            <person name="D'Aco K."/>
            <person name="Daza R."/>
            <person name="De Haan G."/>
            <person name="DeGray S."/>
            <person name="DeMaso C."/>
            <person name="Dhargay N."/>
            <person name="Dooley K."/>
            <person name="Dooley E."/>
            <person name="Doricent M."/>
            <person name="Dorje P."/>
            <person name="Dorjee K."/>
            <person name="Dupes A."/>
            <person name="Elong R."/>
            <person name="Falk J."/>
            <person name="Farina A."/>
            <person name="Faro S."/>
            <person name="Ferguson D."/>
            <person name="Fisher S."/>
            <person name="Foley C.D."/>
            <person name="Franke A."/>
            <person name="Friedrich D."/>
            <person name="Gadbois L."/>
            <person name="Gearin G."/>
            <person name="Gearin C.R."/>
            <person name="Giannoukos G."/>
            <person name="Goode T."/>
            <person name="Graham J."/>
            <person name="Grandbois E."/>
            <person name="Grewal S."/>
            <person name="Gyaltsen K."/>
            <person name="Hafez N."/>
            <person name="Hagos B."/>
            <person name="Hall J."/>
            <person name="Henson C."/>
            <person name="Hollinger A."/>
            <person name="Honan T."/>
            <person name="Huard M.D."/>
            <person name="Hughes L."/>
            <person name="Hurhula B."/>
            <person name="Husby M.E."/>
            <person name="Kamat A."/>
            <person name="Kanga B."/>
            <person name="Kashin S."/>
            <person name="Khazanovich D."/>
            <person name="Kisner P."/>
            <person name="Lance K."/>
            <person name="Lara M."/>
            <person name="Lee W."/>
            <person name="Lennon N."/>
            <person name="Letendre F."/>
            <person name="LeVine R."/>
            <person name="Lipovsky A."/>
            <person name="Liu X."/>
            <person name="Liu J."/>
            <person name="Liu S."/>
            <person name="Lokyitsang T."/>
            <person name="Lokyitsang Y."/>
            <person name="Lubonja R."/>
            <person name="Lui A."/>
            <person name="MacDonald P."/>
            <person name="Magnisalis V."/>
            <person name="Maru K."/>
            <person name="Matthews C."/>
            <person name="McCusker W."/>
            <person name="McDonough S."/>
            <person name="Mehta T."/>
            <person name="Meldrim J."/>
            <person name="Meneus L."/>
            <person name="Mihai O."/>
            <person name="Mihalev A."/>
            <person name="Mihova T."/>
            <person name="Mittelman R."/>
            <person name="Mlenga V."/>
            <person name="Montmayeur A."/>
            <person name="Mulrain L."/>
            <person name="Navidi A."/>
            <person name="Naylor J."/>
            <person name="Negash T."/>
            <person name="Nguyen T."/>
            <person name="Nguyen N."/>
            <person name="Nicol R."/>
            <person name="Norbu C."/>
            <person name="Norbu N."/>
            <person name="Novod N."/>
            <person name="O'Neill B."/>
            <person name="Osman S."/>
            <person name="Markiewicz E."/>
            <person name="Oyono O.L."/>
            <person name="Patti C."/>
            <person name="Phunkhang P."/>
            <person name="Pierre F."/>
            <person name="Priest M."/>
            <person name="Raghuraman S."/>
            <person name="Rege F."/>
            <person name="Reyes R."/>
            <person name="Rise C."/>
            <person name="Rogov P."/>
            <person name="Ross K."/>
            <person name="Ryan E."/>
            <person name="Settipalli S."/>
            <person name="Shea T."/>
            <person name="Sherpa N."/>
            <person name="Shi L."/>
            <person name="Shih D."/>
            <person name="Sparrow T."/>
            <person name="Spaulding J."/>
            <person name="Stalker J."/>
            <person name="Stange-Thomann N."/>
            <person name="Stavropoulos S."/>
            <person name="Stone C."/>
            <person name="Strader C."/>
            <person name="Tesfaye S."/>
            <person name="Thomson T."/>
            <person name="Thoulutsang Y."/>
            <person name="Thoulutsang D."/>
            <person name="Topham K."/>
            <person name="Topping I."/>
            <person name="Tsamla T."/>
            <person name="Vassiliev H."/>
            <person name="Vo A."/>
            <person name="Wangchuk T."/>
            <person name="Wangdi T."/>
            <person name="Weiand M."/>
            <person name="Wilkinson J."/>
            <person name="Wilson A."/>
            <person name="Yadav S."/>
            <person name="Young G."/>
            <person name="Yu Q."/>
            <person name="Zembek L."/>
            <person name="Zhong D."/>
            <person name="Zimmer A."/>
            <person name="Zwirko Z."/>
            <person name="Jaffe D.B."/>
            <person name="Alvarez P."/>
            <person name="Brockman W."/>
            <person name="Butler J."/>
            <person name="Chin C."/>
            <person name="Gnerre S."/>
            <person name="MacCallum I."/>
            <person name="Graves J.A."/>
            <person name="Ponting C.P."/>
            <person name="Breen M."/>
            <person name="Samollow P.B."/>
            <person name="Lander E.S."/>
            <person name="Lindblad-Toh K."/>
        </authorList>
    </citation>
    <scope>NUCLEOTIDE SEQUENCE [LARGE SCALE GENOMIC DNA]</scope>
</reference>
<accession>A0A5F8G526</accession>
<sequence length="55" mass="5847">MRSHRLGRNLSSGPPLNSSAVQLVSSFQECMNMVPSGVQHMPPPLQCGLVNTAPS</sequence>
<organism evidence="1 2">
    <name type="scientific">Monodelphis domestica</name>
    <name type="common">Gray short-tailed opossum</name>
    <dbReference type="NCBI Taxonomy" id="13616"/>
    <lineage>
        <taxon>Eukaryota</taxon>
        <taxon>Metazoa</taxon>
        <taxon>Chordata</taxon>
        <taxon>Craniata</taxon>
        <taxon>Vertebrata</taxon>
        <taxon>Euteleostomi</taxon>
        <taxon>Mammalia</taxon>
        <taxon>Metatheria</taxon>
        <taxon>Didelphimorphia</taxon>
        <taxon>Didelphidae</taxon>
        <taxon>Monodelphis</taxon>
    </lineage>
</organism>
<evidence type="ECO:0000313" key="2">
    <source>
        <dbReference type="Proteomes" id="UP000002280"/>
    </source>
</evidence>
<dbReference type="Bgee" id="ENSMODG00000044508">
    <property type="expression patterns" value="Expressed in blood and 19 other cell types or tissues"/>
</dbReference>
<reference evidence="1" key="2">
    <citation type="submission" date="2025-08" db="UniProtKB">
        <authorList>
            <consortium name="Ensembl"/>
        </authorList>
    </citation>
    <scope>IDENTIFICATION</scope>
</reference>
<evidence type="ECO:0000313" key="1">
    <source>
        <dbReference type="Ensembl" id="ENSMODP00000042593.1"/>
    </source>
</evidence>
<dbReference type="InParanoid" id="A0A5F8G526"/>
<protein>
    <submittedName>
        <fullName evidence="1">Uncharacterized protein</fullName>
    </submittedName>
</protein>
<proteinExistence type="predicted"/>
<dbReference type="Proteomes" id="UP000002280">
    <property type="component" value="Chromosome 2"/>
</dbReference>